<proteinExistence type="inferred from homology"/>
<sequence>MPFAQGRVRVASRPVSARELVVLGTASQAPTRTRNHNGYLLRWDAASTVGSARPASAGLLFDPGEGTQRQMLFAGVAASAVTRICLTHMHGDHCLGVPGVVQRLSLDEVLHPVHAHFPASGQEHFTRLRYATSYRERADLREHPHDRDGVVARDELGTLEVRRLEHPVEAFGYRLVEPDGRRMLPDALVRAGITGPRVRELQTRGELDGVRLEEVSVPRPGQVFAFVMDTRLCDGVYALAEGADMLVIEATFLHEDADLAHAFGHLTARQAAAVAAECGVRTLVLTHFSQRYTEPERFAAEAREVFDGELVVAEDLMRIPVPPRIVVPAGRSGR</sequence>
<evidence type="ECO:0000256" key="6">
    <source>
        <dbReference type="ARBA" id="ARBA00022801"/>
    </source>
</evidence>
<comment type="caution">
    <text evidence="10">The sequence shown here is derived from an EMBL/GenBank/DDBJ whole genome shotgun (WGS) entry which is preliminary data.</text>
</comment>
<comment type="catalytic activity">
    <reaction evidence="8">
        <text>Endonucleolytic cleavage of RNA, removing extra 3' nucleotides from tRNA precursor, generating 3' termini of tRNAs. A 3'-hydroxy group is left at the tRNA terminus and a 5'-phosphoryl group is left at the trailer molecule.</text>
        <dbReference type="EC" id="3.1.26.11"/>
    </reaction>
</comment>
<comment type="cofactor">
    <cofactor evidence="8">
        <name>Zn(2+)</name>
        <dbReference type="ChEBI" id="CHEBI:29105"/>
    </cofactor>
    <text evidence="8">Binds 2 Zn(2+) ions.</text>
</comment>
<gene>
    <name evidence="8" type="primary">rnz</name>
    <name evidence="10" type="ORF">GCM10023215_02500</name>
</gene>
<reference evidence="11" key="1">
    <citation type="journal article" date="2019" name="Int. J. Syst. Evol. Microbiol.">
        <title>The Global Catalogue of Microorganisms (GCM) 10K type strain sequencing project: providing services to taxonomists for standard genome sequencing and annotation.</title>
        <authorList>
            <consortium name="The Broad Institute Genomics Platform"/>
            <consortium name="The Broad Institute Genome Sequencing Center for Infectious Disease"/>
            <person name="Wu L."/>
            <person name="Ma J."/>
        </authorList>
    </citation>
    <scope>NUCLEOTIDE SEQUENCE [LARGE SCALE GENOMIC DNA]</scope>
    <source>
        <strain evidence="11">JCM 18055</strain>
    </source>
</reference>
<protein>
    <recommendedName>
        <fullName evidence="8">Ribonuclease Z</fullName>
        <shortName evidence="8">RNase Z</shortName>
        <ecNumber evidence="8">3.1.26.11</ecNumber>
    </recommendedName>
    <alternativeName>
        <fullName evidence="8">tRNA 3 endonuclease</fullName>
    </alternativeName>
    <alternativeName>
        <fullName evidence="8">tRNase Z</fullName>
    </alternativeName>
</protein>
<dbReference type="SUPFAM" id="SSF56281">
    <property type="entry name" value="Metallo-hydrolase/oxidoreductase"/>
    <property type="match status" value="1"/>
</dbReference>
<keyword evidence="6 8" id="KW-0378">Hydrolase</keyword>
<evidence type="ECO:0000256" key="2">
    <source>
        <dbReference type="ARBA" id="ARBA00022694"/>
    </source>
</evidence>
<evidence type="ECO:0000256" key="4">
    <source>
        <dbReference type="ARBA" id="ARBA00022723"/>
    </source>
</evidence>
<comment type="function">
    <text evidence="8">Zinc phosphodiesterase, which displays some tRNA 3'-processing endonuclease activity. Probably involved in tRNA maturation, by removing a 3'-trailer from precursor tRNA.</text>
</comment>
<evidence type="ECO:0000313" key="11">
    <source>
        <dbReference type="Proteomes" id="UP001500325"/>
    </source>
</evidence>
<evidence type="ECO:0000256" key="8">
    <source>
        <dbReference type="HAMAP-Rule" id="MF_01818"/>
    </source>
</evidence>
<dbReference type="InterPro" id="IPR013471">
    <property type="entry name" value="RNase_Z/BN"/>
</dbReference>
<keyword evidence="5 8" id="KW-0255">Endonuclease</keyword>
<comment type="similarity">
    <text evidence="8">Belongs to the RNase Z family.</text>
</comment>
<dbReference type="Proteomes" id="UP001500325">
    <property type="component" value="Unassembled WGS sequence"/>
</dbReference>
<dbReference type="NCBIfam" id="NF000805">
    <property type="entry name" value="PRK00055.2-3"/>
    <property type="match status" value="1"/>
</dbReference>
<feature type="binding site" evidence="8">
    <location>
        <position position="287"/>
    </location>
    <ligand>
        <name>Zn(2+)</name>
        <dbReference type="ChEBI" id="CHEBI:29105"/>
        <label>2</label>
        <note>catalytic</note>
    </ligand>
</feature>
<feature type="binding site" evidence="8">
    <location>
        <position position="92"/>
    </location>
    <ligand>
        <name>Zn(2+)</name>
        <dbReference type="ChEBI" id="CHEBI:29105"/>
        <label>2</label>
        <note>catalytic</note>
    </ligand>
</feature>
<dbReference type="InterPro" id="IPR001279">
    <property type="entry name" value="Metallo-B-lactamas"/>
</dbReference>
<dbReference type="CDD" id="cd07717">
    <property type="entry name" value="RNaseZ_ZiPD-like_MBL-fold"/>
    <property type="match status" value="1"/>
</dbReference>
<evidence type="ECO:0000313" key="10">
    <source>
        <dbReference type="EMBL" id="GAA4674408.1"/>
    </source>
</evidence>
<feature type="active site" description="Proton acceptor" evidence="8">
    <location>
        <position position="92"/>
    </location>
</feature>
<keyword evidence="2 8" id="KW-0819">tRNA processing</keyword>
<keyword evidence="3 8" id="KW-0540">Nuclease</keyword>
<feature type="binding site" evidence="8">
    <location>
        <position position="229"/>
    </location>
    <ligand>
        <name>Zn(2+)</name>
        <dbReference type="ChEBI" id="CHEBI:29105"/>
        <label>2</label>
        <note>catalytic</note>
    </ligand>
</feature>
<name>A0ABP8VWU7_9PSEU</name>
<feature type="binding site" evidence="8">
    <location>
        <position position="93"/>
    </location>
    <ligand>
        <name>Zn(2+)</name>
        <dbReference type="ChEBI" id="CHEBI:29105"/>
        <label>2</label>
        <note>catalytic</note>
    </ligand>
</feature>
<keyword evidence="11" id="KW-1185">Reference proteome</keyword>
<dbReference type="Pfam" id="PF12706">
    <property type="entry name" value="Lactamase_B_2"/>
    <property type="match status" value="1"/>
</dbReference>
<evidence type="ECO:0000256" key="5">
    <source>
        <dbReference type="ARBA" id="ARBA00022759"/>
    </source>
</evidence>
<comment type="subunit">
    <text evidence="1 8">Homodimer.</text>
</comment>
<organism evidence="10 11">
    <name type="scientific">Pseudonocardia yuanmonensis</name>
    <dbReference type="NCBI Taxonomy" id="1095914"/>
    <lineage>
        <taxon>Bacteria</taxon>
        <taxon>Bacillati</taxon>
        <taxon>Actinomycetota</taxon>
        <taxon>Actinomycetes</taxon>
        <taxon>Pseudonocardiales</taxon>
        <taxon>Pseudonocardiaceae</taxon>
        <taxon>Pseudonocardia</taxon>
    </lineage>
</organism>
<feature type="binding site" evidence="8">
    <location>
        <position position="166"/>
    </location>
    <ligand>
        <name>Zn(2+)</name>
        <dbReference type="ChEBI" id="CHEBI:29105"/>
        <label>1</label>
        <note>catalytic</note>
    </ligand>
</feature>
<dbReference type="PANTHER" id="PTHR46018">
    <property type="entry name" value="ZINC PHOSPHODIESTERASE ELAC PROTEIN 1"/>
    <property type="match status" value="1"/>
</dbReference>
<dbReference type="PANTHER" id="PTHR46018:SF2">
    <property type="entry name" value="ZINC PHOSPHODIESTERASE ELAC PROTEIN 1"/>
    <property type="match status" value="1"/>
</dbReference>
<dbReference type="EMBL" id="BAABIC010000001">
    <property type="protein sequence ID" value="GAA4674408.1"/>
    <property type="molecule type" value="Genomic_DNA"/>
</dbReference>
<dbReference type="Gene3D" id="3.60.15.10">
    <property type="entry name" value="Ribonuclease Z/Hydroxyacylglutathione hydrolase-like"/>
    <property type="match status" value="1"/>
</dbReference>
<feature type="binding site" evidence="8">
    <location>
        <position position="88"/>
    </location>
    <ligand>
        <name>Zn(2+)</name>
        <dbReference type="ChEBI" id="CHEBI:29105"/>
        <label>1</label>
        <note>catalytic</note>
    </ligand>
</feature>
<evidence type="ECO:0000256" key="3">
    <source>
        <dbReference type="ARBA" id="ARBA00022722"/>
    </source>
</evidence>
<feature type="binding site" evidence="8">
    <location>
        <position position="229"/>
    </location>
    <ligand>
        <name>Zn(2+)</name>
        <dbReference type="ChEBI" id="CHEBI:29105"/>
        <label>1</label>
        <note>catalytic</note>
    </ligand>
</feature>
<dbReference type="InterPro" id="IPR036866">
    <property type="entry name" value="RibonucZ/Hydroxyglut_hydro"/>
</dbReference>
<feature type="domain" description="Metallo-beta-lactamase" evidence="9">
    <location>
        <begin position="59"/>
        <end position="288"/>
    </location>
</feature>
<evidence type="ECO:0000256" key="1">
    <source>
        <dbReference type="ARBA" id="ARBA00011738"/>
    </source>
</evidence>
<dbReference type="HAMAP" id="MF_01818">
    <property type="entry name" value="RNase_Z_BN"/>
    <property type="match status" value="1"/>
</dbReference>
<feature type="binding site" evidence="8">
    <location>
        <position position="90"/>
    </location>
    <ligand>
        <name>Zn(2+)</name>
        <dbReference type="ChEBI" id="CHEBI:29105"/>
        <label>1</label>
        <note>catalytic</note>
    </ligand>
</feature>
<keyword evidence="4 8" id="KW-0479">Metal-binding</keyword>
<evidence type="ECO:0000256" key="7">
    <source>
        <dbReference type="ARBA" id="ARBA00022833"/>
    </source>
</evidence>
<accession>A0ABP8VWU7</accession>
<keyword evidence="7 8" id="KW-0862">Zinc</keyword>
<dbReference type="EC" id="3.1.26.11" evidence="8"/>
<evidence type="ECO:0000259" key="9">
    <source>
        <dbReference type="Pfam" id="PF12706"/>
    </source>
</evidence>